<reference evidence="2" key="3">
    <citation type="submission" date="2018-10" db="EMBL/GenBank/DDBJ databases">
        <authorList>
            <person name="Whitman W."/>
            <person name="Huntemann M."/>
            <person name="Clum A."/>
            <person name="Pillay M."/>
            <person name="Palaniappan K."/>
            <person name="Varghese N."/>
            <person name="Mikhailova N."/>
            <person name="Stamatis D."/>
            <person name="Reddy T."/>
            <person name="Daum C."/>
            <person name="Shapiro N."/>
            <person name="Ivanova N."/>
            <person name="Kyrpides N."/>
            <person name="Woyke T."/>
        </authorList>
    </citation>
    <scope>NUCLEOTIDE SEQUENCE</scope>
    <source>
        <strain evidence="2">CGMCC 1.10124</strain>
    </source>
</reference>
<sequence length="521" mass="58046">MGWLSDIGDAVSSAASAVGDAVEGAANTVIDGVEDVVDGVVDTVQDGIGSATDWLCKHGGVVGCAVGNFFGGVLDGVLQGFQDLLNDYFNILRDVFGIVGSLLRLDFPGVLKGLGDLFISIFDFGIDFVRMATGGYIVGGIVKKFKRSALIRFVDRLVTERFGDDPDRLAEVRSKIGLDGGRFGFQLPAEHRVCVMDSEDVDLWRMHEDEELDLYAMAGLLSFDSFALGSDHPNTVVKSVGDDGTDNWWPVTRWTISKYLESNGEAKRLRVYAMSHRVAVERQALTSRKLDEIGVILDWNDGDEFDGFRAETTQEIAGIEYDFPSGQLETLLGQPEYDRPPGVNCTLVALAGFKLDNFGRVAGRDIRECEDFPDDCSTPNRTDRCCNTIDWRRSSGVIYRDVYPEYIFKYVLAHEIGHYLGLCHCEHDGFQNVMFRPDILDFFDVGLLSFYWDSEPHFSLKDGKNAWRFIVDQLLPCLIDEEEVSIPADVESRVVSSRNSCAVVREPAERTNERRKLPRVS</sequence>
<dbReference type="GeneID" id="38470477"/>
<name>A0A3M0DQ20_9EURY</name>
<evidence type="ECO:0000313" key="2">
    <source>
        <dbReference type="EMBL" id="RMB23694.1"/>
    </source>
</evidence>
<dbReference type="Proteomes" id="UP000277326">
    <property type="component" value="Unassembled WGS sequence"/>
</dbReference>
<proteinExistence type="predicted"/>
<dbReference type="RefSeq" id="WP_121919617.1">
    <property type="nucleotide sequence ID" value="NZ_CP034145.1"/>
</dbReference>
<accession>A0A3M0DQ20</accession>
<organism evidence="2 3">
    <name type="scientific">Haloplanus aerogenes</name>
    <dbReference type="NCBI Taxonomy" id="660522"/>
    <lineage>
        <taxon>Archaea</taxon>
        <taxon>Methanobacteriati</taxon>
        <taxon>Methanobacteriota</taxon>
        <taxon>Stenosarchaea group</taxon>
        <taxon>Halobacteria</taxon>
        <taxon>Halobacteriales</taxon>
        <taxon>Haloferacaceae</taxon>
        <taxon>Haloplanus</taxon>
    </lineage>
</organism>
<evidence type="ECO:0000313" key="3">
    <source>
        <dbReference type="Proteomes" id="UP000277326"/>
    </source>
</evidence>
<keyword evidence="4" id="KW-1185">Reference proteome</keyword>
<protein>
    <submittedName>
        <fullName evidence="2">Uncharacterized protein</fullName>
    </submittedName>
</protein>
<dbReference type="SUPFAM" id="SSF55486">
    <property type="entry name" value="Metalloproteases ('zincins'), catalytic domain"/>
    <property type="match status" value="1"/>
</dbReference>
<reference evidence="1 4" key="2">
    <citation type="submission" date="2018-07" db="EMBL/GenBank/DDBJ databases">
        <title>Genome sequences of Haloplanus aerogenes JCM 16430T.</title>
        <authorList>
            <person name="Kim Y.B."/>
            <person name="Roh S.W."/>
        </authorList>
    </citation>
    <scope>NUCLEOTIDE SEQUENCE [LARGE SCALE GENOMIC DNA]</scope>
    <source>
        <strain evidence="1 4">JCM 16430</strain>
    </source>
</reference>
<dbReference type="EMBL" id="REFS01000002">
    <property type="protein sequence ID" value="RMB23694.1"/>
    <property type="molecule type" value="Genomic_DNA"/>
</dbReference>
<gene>
    <name evidence="2" type="ORF">ATH50_0919</name>
    <name evidence="1" type="ORF">DU502_04285</name>
</gene>
<dbReference type="Proteomes" id="UP000282007">
    <property type="component" value="Chromosome"/>
</dbReference>
<evidence type="ECO:0000313" key="1">
    <source>
        <dbReference type="EMBL" id="AZH24650.1"/>
    </source>
</evidence>
<dbReference type="KEGG" id="haer:DU502_04285"/>
<evidence type="ECO:0000313" key="4">
    <source>
        <dbReference type="Proteomes" id="UP000282007"/>
    </source>
</evidence>
<reference evidence="2 3" key="1">
    <citation type="journal article" date="2015" name="Stand. Genomic Sci.">
        <title>Genomic Encyclopedia of Bacterial and Archaeal Type Strains, Phase III: the genomes of soil and plant-associated and newly described type strains.</title>
        <authorList>
            <person name="Whitman W.B."/>
            <person name="Woyke T."/>
            <person name="Klenk H.P."/>
            <person name="Zhou Y."/>
            <person name="Lilburn T.G."/>
            <person name="Beck B.J."/>
            <person name="De Vos P."/>
            <person name="Vandamme P."/>
            <person name="Eisen J.A."/>
            <person name="Garrity G."/>
            <person name="Hugenholtz P."/>
            <person name="Kyrpides N.C."/>
        </authorList>
    </citation>
    <scope>NUCLEOTIDE SEQUENCE [LARGE SCALE GENOMIC DNA]</scope>
    <source>
        <strain evidence="2 3">CGMCC 1.10124</strain>
    </source>
</reference>
<dbReference type="AlphaFoldDB" id="A0A3M0DQ20"/>
<dbReference type="EMBL" id="CP034145">
    <property type="protein sequence ID" value="AZH24650.1"/>
    <property type="molecule type" value="Genomic_DNA"/>
</dbReference>